<dbReference type="EnsemblMetazoa" id="RPRC012899-RA">
    <property type="protein sequence ID" value="RPRC012899-PA"/>
    <property type="gene ID" value="RPRC012899"/>
</dbReference>
<dbReference type="Proteomes" id="UP000015103">
    <property type="component" value="Unassembled WGS sequence"/>
</dbReference>
<evidence type="ECO:0000313" key="1">
    <source>
        <dbReference type="EnsemblMetazoa" id="RPRC012899-PA"/>
    </source>
</evidence>
<dbReference type="EMBL" id="ACPB03017428">
    <property type="status" value="NOT_ANNOTATED_CDS"/>
    <property type="molecule type" value="Genomic_DNA"/>
</dbReference>
<dbReference type="VEuPathDB" id="VectorBase:RPRC012899"/>
<protein>
    <recommendedName>
        <fullName evidence="3">Reverse transcriptase zinc-binding domain-containing protein</fullName>
    </recommendedName>
</protein>
<name>T1I9C7_RHOPR</name>
<sequence length="207" mass="23429">MRALIGPEPFCGVSRCLRSASIKLWMQDRSREWWVKTPGQRQAKKFIHSYSPKLTAELLQLGRVAIRIAVGILAGHCRLNKHMHCMGLATDSLCRFCQEEEETALHVVCQCEGLVWLRYRLFGKEKLVPTSLSQGPLSDLLRLLRYVRVHNFKILLSFKILPSLLVRKLTKLLVREKHFLAITTLPPPVPSSNSSASQPAGATPQLH</sequence>
<evidence type="ECO:0008006" key="3">
    <source>
        <dbReference type="Google" id="ProtNLM"/>
    </source>
</evidence>
<accession>T1I9C7</accession>
<dbReference type="AlphaFoldDB" id="T1I9C7"/>
<proteinExistence type="predicted"/>
<evidence type="ECO:0000313" key="2">
    <source>
        <dbReference type="Proteomes" id="UP000015103"/>
    </source>
</evidence>
<dbReference type="InParanoid" id="T1I9C7"/>
<dbReference type="HOGENOM" id="CLU_1327826_0_0_1"/>
<reference evidence="1" key="1">
    <citation type="submission" date="2015-05" db="UniProtKB">
        <authorList>
            <consortium name="EnsemblMetazoa"/>
        </authorList>
    </citation>
    <scope>IDENTIFICATION</scope>
</reference>
<organism evidence="1 2">
    <name type="scientific">Rhodnius prolixus</name>
    <name type="common">Triatomid bug</name>
    <dbReference type="NCBI Taxonomy" id="13249"/>
    <lineage>
        <taxon>Eukaryota</taxon>
        <taxon>Metazoa</taxon>
        <taxon>Ecdysozoa</taxon>
        <taxon>Arthropoda</taxon>
        <taxon>Hexapoda</taxon>
        <taxon>Insecta</taxon>
        <taxon>Pterygota</taxon>
        <taxon>Neoptera</taxon>
        <taxon>Paraneoptera</taxon>
        <taxon>Hemiptera</taxon>
        <taxon>Heteroptera</taxon>
        <taxon>Panheteroptera</taxon>
        <taxon>Cimicomorpha</taxon>
        <taxon>Reduviidae</taxon>
        <taxon>Triatominae</taxon>
        <taxon>Rhodnius</taxon>
    </lineage>
</organism>
<keyword evidence="2" id="KW-1185">Reference proteome</keyword>